<dbReference type="Gramene" id="TRITD1Av1G111360.1">
    <property type="protein sequence ID" value="TRITD1Av1G111360.1"/>
    <property type="gene ID" value="TRITD1Av1G111360"/>
</dbReference>
<reference evidence="1 2" key="1">
    <citation type="submission" date="2017-09" db="EMBL/GenBank/DDBJ databases">
        <authorList>
            <consortium name="International Durum Wheat Genome Sequencing Consortium (IDWGSC)"/>
            <person name="Milanesi L."/>
        </authorList>
    </citation>
    <scope>NUCLEOTIDE SEQUENCE [LARGE SCALE GENOMIC DNA]</scope>
    <source>
        <strain evidence="2">cv. Svevo</strain>
    </source>
</reference>
<gene>
    <name evidence="1" type="ORF">TRITD_1Av1G111360</name>
</gene>
<sequence>MFLIVLTLSWSPNLISFRLCFCTNNSFQMFGEKIGPGSCFRISSLFPLFPNLQGCNCLLLFSTLHLVNLQLYIASVNRCNYRFCAAPFDFHHLVSSLFGLLNLVKYSKSVVGQPCNLFQIIKLVRSVIFMFAMGF</sequence>
<evidence type="ECO:0000313" key="1">
    <source>
        <dbReference type="EMBL" id="VAH04949.1"/>
    </source>
</evidence>
<dbReference type="Proteomes" id="UP000324705">
    <property type="component" value="Chromosome 1A"/>
</dbReference>
<dbReference type="EMBL" id="LT934111">
    <property type="protein sequence ID" value="VAH04949.1"/>
    <property type="molecule type" value="Genomic_DNA"/>
</dbReference>
<proteinExistence type="predicted"/>
<organism evidence="1 2">
    <name type="scientific">Triticum turgidum subsp. durum</name>
    <name type="common">Durum wheat</name>
    <name type="synonym">Triticum durum</name>
    <dbReference type="NCBI Taxonomy" id="4567"/>
    <lineage>
        <taxon>Eukaryota</taxon>
        <taxon>Viridiplantae</taxon>
        <taxon>Streptophyta</taxon>
        <taxon>Embryophyta</taxon>
        <taxon>Tracheophyta</taxon>
        <taxon>Spermatophyta</taxon>
        <taxon>Magnoliopsida</taxon>
        <taxon>Liliopsida</taxon>
        <taxon>Poales</taxon>
        <taxon>Poaceae</taxon>
        <taxon>BOP clade</taxon>
        <taxon>Pooideae</taxon>
        <taxon>Triticodae</taxon>
        <taxon>Triticeae</taxon>
        <taxon>Triticinae</taxon>
        <taxon>Triticum</taxon>
    </lineage>
</organism>
<keyword evidence="2" id="KW-1185">Reference proteome</keyword>
<dbReference type="AlphaFoldDB" id="A0A9R0Q8T6"/>
<accession>A0A9R0Q8T6</accession>
<evidence type="ECO:0000313" key="2">
    <source>
        <dbReference type="Proteomes" id="UP000324705"/>
    </source>
</evidence>
<name>A0A9R0Q8T6_TRITD</name>
<protein>
    <submittedName>
        <fullName evidence="1">Uncharacterized protein</fullName>
    </submittedName>
</protein>